<proteinExistence type="predicted"/>
<gene>
    <name evidence="1" type="ORF">HICON_10760</name>
</gene>
<organism evidence="1 2">
    <name type="scientific">Haemophilus influenzae F3047</name>
    <dbReference type="NCBI Taxonomy" id="935897"/>
    <lineage>
        <taxon>Bacteria</taxon>
        <taxon>Pseudomonadati</taxon>
        <taxon>Pseudomonadota</taxon>
        <taxon>Gammaproteobacteria</taxon>
        <taxon>Pasteurellales</taxon>
        <taxon>Pasteurellaceae</taxon>
        <taxon>Haemophilus</taxon>
    </lineage>
</organism>
<dbReference type="AlphaFoldDB" id="A0AAV2U3G2"/>
<dbReference type="RefSeq" id="WP_005692571.1">
    <property type="nucleotide sequence ID" value="NC_014922.1"/>
</dbReference>
<dbReference type="KEGG" id="hil:HICON_10760"/>
<evidence type="ECO:0000313" key="2">
    <source>
        <dbReference type="Proteomes" id="UP000006797"/>
    </source>
</evidence>
<dbReference type="EMBL" id="FQ670204">
    <property type="protein sequence ID" value="CBY86540.1"/>
    <property type="molecule type" value="Genomic_DNA"/>
</dbReference>
<dbReference type="Proteomes" id="UP000006797">
    <property type="component" value="Chromosome"/>
</dbReference>
<protein>
    <submittedName>
        <fullName evidence="1">Uncharacterized protein</fullName>
    </submittedName>
</protein>
<accession>A0AAV2U3G2</accession>
<evidence type="ECO:0000313" key="1">
    <source>
        <dbReference type="EMBL" id="CBY86540.1"/>
    </source>
</evidence>
<reference evidence="1 2" key="1">
    <citation type="journal article" date="2012" name="Emerg. Infect. Dis.">
        <title>Lineage-specific Virulence Determinants of Haemophilus influenzae Biogroup aegyptius.</title>
        <authorList>
            <person name="Strouts F.R."/>
            <person name="Power P."/>
            <person name="Croucher N.J."/>
            <person name="Corton N."/>
            <person name="van Tonder A."/>
            <person name="Quail M.A."/>
            <person name="Langford P.R."/>
            <person name="Hudson M.J."/>
            <person name="Parkhill J."/>
            <person name="Kroll J.S."/>
            <person name="Bentley S.D."/>
        </authorList>
    </citation>
    <scope>NUCLEOTIDE SEQUENCE [LARGE SCALE GENOMIC DNA]</scope>
    <source>
        <strain evidence="1 2">F3047</strain>
    </source>
</reference>
<name>A0AAV2U3G2_HAEIF</name>
<sequence length="62" mass="6899">MIVRNIEARLIRVGGEFIAPNQEVEIADDAVGLDRLIERGVLIDVTPKAEEPKKDGKSKKQE</sequence>